<evidence type="ECO:0000256" key="2">
    <source>
        <dbReference type="ARBA" id="ARBA00022692"/>
    </source>
</evidence>
<evidence type="ECO:0000256" key="1">
    <source>
        <dbReference type="ARBA" id="ARBA00004141"/>
    </source>
</evidence>
<organism evidence="6 7">
    <name type="scientific">Streptomyces gibsoniae</name>
    <dbReference type="NCBI Taxonomy" id="3075529"/>
    <lineage>
        <taxon>Bacteria</taxon>
        <taxon>Bacillati</taxon>
        <taxon>Actinomycetota</taxon>
        <taxon>Actinomycetes</taxon>
        <taxon>Kitasatosporales</taxon>
        <taxon>Streptomycetaceae</taxon>
        <taxon>Streptomyces</taxon>
    </lineage>
</organism>
<feature type="transmembrane region" description="Helical" evidence="5">
    <location>
        <begin position="55"/>
        <end position="81"/>
    </location>
</feature>
<keyword evidence="7" id="KW-1185">Reference proteome</keyword>
<evidence type="ECO:0000256" key="4">
    <source>
        <dbReference type="ARBA" id="ARBA00023136"/>
    </source>
</evidence>
<dbReference type="EMBL" id="JAVREY010000089">
    <property type="protein sequence ID" value="MDT0468949.1"/>
    <property type="molecule type" value="Genomic_DNA"/>
</dbReference>
<evidence type="ECO:0000256" key="5">
    <source>
        <dbReference type="SAM" id="Phobius"/>
    </source>
</evidence>
<dbReference type="InterPro" id="IPR032808">
    <property type="entry name" value="DoxX"/>
</dbReference>
<evidence type="ECO:0000256" key="3">
    <source>
        <dbReference type="ARBA" id="ARBA00022989"/>
    </source>
</evidence>
<dbReference type="Pfam" id="PF13564">
    <property type="entry name" value="DoxX_2"/>
    <property type="match status" value="1"/>
</dbReference>
<dbReference type="Proteomes" id="UP001183809">
    <property type="component" value="Unassembled WGS sequence"/>
</dbReference>
<evidence type="ECO:0000313" key="7">
    <source>
        <dbReference type="Proteomes" id="UP001183809"/>
    </source>
</evidence>
<reference evidence="7" key="1">
    <citation type="submission" date="2023-07" db="EMBL/GenBank/DDBJ databases">
        <title>30 novel species of actinomycetes from the DSMZ collection.</title>
        <authorList>
            <person name="Nouioui I."/>
        </authorList>
    </citation>
    <scope>NUCLEOTIDE SEQUENCE [LARGE SCALE GENOMIC DNA]</scope>
    <source>
        <strain evidence="7">DSM 41699</strain>
    </source>
</reference>
<name>A0ABU2U6U5_9ACTN</name>
<keyword evidence="3 5" id="KW-1133">Transmembrane helix</keyword>
<keyword evidence="4 5" id="KW-0472">Membrane</keyword>
<evidence type="ECO:0000313" key="6">
    <source>
        <dbReference type="EMBL" id="MDT0468949.1"/>
    </source>
</evidence>
<keyword evidence="2 5" id="KW-0812">Transmembrane</keyword>
<accession>A0ABU2U6U5</accession>
<sequence length="117" mass="11985">MFPTTVVLSIVLALVLAPLGAFKIINHPKASETAEHLGLSLSQSRTIGVLEVSGVAGLLIGLAWAPIGIAAAIGCILLLLGATGAHSKIHDPVQVAAFPFFLALLSTATLILRIKTA</sequence>
<comment type="caution">
    <text evidence="6">The sequence shown here is derived from an EMBL/GenBank/DDBJ whole genome shotgun (WGS) entry which is preliminary data.</text>
</comment>
<comment type="subcellular location">
    <subcellularLocation>
        <location evidence="1">Membrane</location>
        <topology evidence="1">Multi-pass membrane protein</topology>
    </subcellularLocation>
</comment>
<proteinExistence type="predicted"/>
<gene>
    <name evidence="6" type="ORF">RM764_39275</name>
</gene>
<dbReference type="RefSeq" id="WP_311700391.1">
    <property type="nucleotide sequence ID" value="NZ_JAVREY010000089.1"/>
</dbReference>
<protein>
    <submittedName>
        <fullName evidence="6">DoxX family protein</fullName>
    </submittedName>
</protein>
<feature type="transmembrane region" description="Helical" evidence="5">
    <location>
        <begin position="93"/>
        <end position="114"/>
    </location>
</feature>